<feature type="domain" description="CYTH" evidence="2">
    <location>
        <begin position="11"/>
        <end position="182"/>
    </location>
</feature>
<dbReference type="RefSeq" id="WP_033719734.1">
    <property type="nucleotide sequence ID" value="NZ_JAEKMM010000224.1"/>
</dbReference>
<accession>A0A2A2ZI11</accession>
<evidence type="ECO:0000313" key="5">
    <source>
        <dbReference type="Proteomes" id="UP000217768"/>
    </source>
</evidence>
<organism evidence="4 5">
    <name type="scientific">Mycobacterium avium</name>
    <dbReference type="NCBI Taxonomy" id="1764"/>
    <lineage>
        <taxon>Bacteria</taxon>
        <taxon>Bacillati</taxon>
        <taxon>Actinomycetota</taxon>
        <taxon>Actinomycetes</taxon>
        <taxon>Mycobacteriales</taxon>
        <taxon>Mycobacteriaceae</taxon>
        <taxon>Mycobacterium</taxon>
        <taxon>Mycobacterium avium complex (MAC)</taxon>
    </lineage>
</organism>
<dbReference type="Gene3D" id="2.40.320.10">
    <property type="entry name" value="Hypothetical Protein Pfu-838710-001"/>
    <property type="match status" value="1"/>
</dbReference>
<dbReference type="CDD" id="cd07374">
    <property type="entry name" value="CYTH-like_Pase"/>
    <property type="match status" value="1"/>
</dbReference>
<evidence type="ECO:0000259" key="3">
    <source>
        <dbReference type="PROSITE" id="PS51708"/>
    </source>
</evidence>
<protein>
    <submittedName>
        <fullName evidence="4">CHAD domain-containing protein</fullName>
    </submittedName>
</protein>
<feature type="domain" description="CHAD" evidence="3">
    <location>
        <begin position="265"/>
        <end position="545"/>
    </location>
</feature>
<dbReference type="SUPFAM" id="SSF55154">
    <property type="entry name" value="CYTH-like phosphatases"/>
    <property type="match status" value="1"/>
</dbReference>
<dbReference type="Pfam" id="PF05235">
    <property type="entry name" value="CHAD"/>
    <property type="match status" value="1"/>
</dbReference>
<dbReference type="GeneID" id="75269807"/>
<dbReference type="PROSITE" id="PS51708">
    <property type="entry name" value="CHAD"/>
    <property type="match status" value="1"/>
</dbReference>
<dbReference type="InterPro" id="IPR033469">
    <property type="entry name" value="CYTH-like_dom_sf"/>
</dbReference>
<dbReference type="InterPro" id="IPR038186">
    <property type="entry name" value="CHAD_dom_sf"/>
</dbReference>
<comment type="caution">
    <text evidence="4">The sequence shown here is derived from an EMBL/GenBank/DDBJ whole genome shotgun (WGS) entry which is preliminary data.</text>
</comment>
<evidence type="ECO:0000313" key="4">
    <source>
        <dbReference type="EMBL" id="PBA26106.1"/>
    </source>
</evidence>
<sequence>MPAQAPQTSRHLEVERKFDVVESTVMPSFEGIAAVARVEQSPTQILDATYFDTPAHDLARNKITLRRRTGGSDAGWHLKLPAGPDARTEVRAPLDASDADTVPTELVDVVLAIVRNRPLRPVARITTERDTQVLYDAAGQPLAEFSNDHVTAWATPSAPEGPDDGSGGVDEGSGGFDDTAASPTDQVPTQHPPTQHPPTQHPPTQQEWREWELELLGGNGHAEGAAGAELLNRLSNRLLDAGAVPAGHGSKLARVLGRAPSPNGARPPEHPLQRAIAEQVRELLVWDRAVRADAFDSVHQMRVTTRKLRSLLRDYQDSFGLGDDGWVLDELRELAGILGVARDAEVLAERYERDLGALPPELVRGPVRERLVGGARRRYQVGLRRSLIAMRSQRYFRLLDSLDAIAARRPGLPGTEEQAPVTIDTAYRKVRKAAKAAARVDREHPGDRHLRDEAIHRIRKRAKRLRYTATATGAARVAERAKAVQSLLGDHQDSVVSREHLSQEAQAAHAAGEDTFTYGLLYQREADLAQRCRDELDDTLRKLGKAVHKAD</sequence>
<name>A0A2A2ZI11_MYCAV</name>
<feature type="region of interest" description="Disordered" evidence="1">
    <location>
        <begin position="152"/>
        <end position="205"/>
    </location>
</feature>
<dbReference type="SMART" id="SM00880">
    <property type="entry name" value="CHAD"/>
    <property type="match status" value="1"/>
</dbReference>
<feature type="compositionally biased region" description="Gly residues" evidence="1">
    <location>
        <begin position="164"/>
        <end position="175"/>
    </location>
</feature>
<dbReference type="InterPro" id="IPR023577">
    <property type="entry name" value="CYTH_domain"/>
</dbReference>
<dbReference type="Proteomes" id="UP000217768">
    <property type="component" value="Unassembled WGS sequence"/>
</dbReference>
<dbReference type="EMBL" id="NSFD01000036">
    <property type="protein sequence ID" value="PBA26106.1"/>
    <property type="molecule type" value="Genomic_DNA"/>
</dbReference>
<dbReference type="PROSITE" id="PS51707">
    <property type="entry name" value="CYTH"/>
    <property type="match status" value="1"/>
</dbReference>
<dbReference type="Pfam" id="PF01928">
    <property type="entry name" value="CYTH"/>
    <property type="match status" value="1"/>
</dbReference>
<evidence type="ECO:0000259" key="2">
    <source>
        <dbReference type="PROSITE" id="PS51707"/>
    </source>
</evidence>
<dbReference type="Gene3D" id="1.40.20.10">
    <property type="entry name" value="CHAD domain"/>
    <property type="match status" value="1"/>
</dbReference>
<proteinExistence type="predicted"/>
<feature type="compositionally biased region" description="Pro residues" evidence="1">
    <location>
        <begin position="190"/>
        <end position="201"/>
    </location>
</feature>
<dbReference type="SMART" id="SM01118">
    <property type="entry name" value="CYTH"/>
    <property type="match status" value="1"/>
</dbReference>
<dbReference type="PANTHER" id="PTHR39339">
    <property type="entry name" value="SLR1444 PROTEIN"/>
    <property type="match status" value="1"/>
</dbReference>
<reference evidence="4 5" key="1">
    <citation type="submission" date="2017-08" db="EMBL/GenBank/DDBJ databases">
        <title>Phylogenetic analysis of Mycobacterium avium complex whole genomes.</title>
        <authorList>
            <person name="Caverly L.J."/>
            <person name="Spilker T."/>
            <person name="Lipuma J."/>
        </authorList>
    </citation>
    <scope>NUCLEOTIDE SEQUENCE [LARGE SCALE GENOMIC DNA]</scope>
    <source>
        <strain evidence="4 5">FLAC0165</strain>
    </source>
</reference>
<dbReference type="InterPro" id="IPR007899">
    <property type="entry name" value="CHAD_dom"/>
</dbReference>
<gene>
    <name evidence="4" type="ORF">CKJ66_13600</name>
</gene>
<dbReference type="PANTHER" id="PTHR39339:SF1">
    <property type="entry name" value="CHAD DOMAIN-CONTAINING PROTEIN"/>
    <property type="match status" value="1"/>
</dbReference>
<dbReference type="AlphaFoldDB" id="A0A2A2ZI11"/>
<evidence type="ECO:0000256" key="1">
    <source>
        <dbReference type="SAM" id="MobiDB-lite"/>
    </source>
</evidence>